<dbReference type="Pfam" id="PF02464">
    <property type="entry name" value="CinA"/>
    <property type="match status" value="1"/>
</dbReference>
<dbReference type="OrthoDB" id="1253990at2"/>
<name>A0A1B3PXK9_9ACTN</name>
<gene>
    <name evidence="1" type="ORF">CHT91_09685</name>
</gene>
<sequence length="161" mass="16378">MTGDEGARRLIAELSERGLTAATCESLTAGLVSATITTVPGASAVFRGGLVTYASDLKTKLAGVDAGWIAENGVINSITAAQMAMGCRKACRADIGLSCTGVAGPDPQDGEGAGTVFIGAVYEGAPIVKHLQLEGPREEIRRATVQALLDLGCEVLSGSQN</sequence>
<dbReference type="InterPro" id="IPR036653">
    <property type="entry name" value="CinA-like_C"/>
</dbReference>
<dbReference type="InterPro" id="IPR008136">
    <property type="entry name" value="CinA_C"/>
</dbReference>
<dbReference type="Proteomes" id="UP000259211">
    <property type="component" value="Unassembled WGS sequence"/>
</dbReference>
<protein>
    <submittedName>
        <fullName evidence="1">CinA family protein</fullName>
    </submittedName>
</protein>
<dbReference type="RefSeq" id="WP_069101471.1">
    <property type="nucleotide sequence ID" value="NZ_CP016954.1"/>
</dbReference>
<dbReference type="SUPFAM" id="SSF142433">
    <property type="entry name" value="CinA-like"/>
    <property type="match status" value="1"/>
</dbReference>
<dbReference type="Gene3D" id="3.90.950.20">
    <property type="entry name" value="CinA-like"/>
    <property type="match status" value="1"/>
</dbReference>
<proteinExistence type="predicted"/>
<dbReference type="NCBIfam" id="TIGR00199">
    <property type="entry name" value="PncC_domain"/>
    <property type="match status" value="1"/>
</dbReference>
<organism evidence="1 2">
    <name type="scientific">Cutibacterium avidum</name>
    <dbReference type="NCBI Taxonomy" id="33010"/>
    <lineage>
        <taxon>Bacteria</taxon>
        <taxon>Bacillati</taxon>
        <taxon>Actinomycetota</taxon>
        <taxon>Actinomycetes</taxon>
        <taxon>Propionibacteriales</taxon>
        <taxon>Propionibacteriaceae</taxon>
        <taxon>Cutibacterium</taxon>
    </lineage>
</organism>
<dbReference type="STRING" id="33010.BFS79_02010"/>
<reference evidence="1 2" key="1">
    <citation type="submission" date="2017-07" db="EMBL/GenBank/DDBJ databases">
        <authorList>
            <person name="Sun Z.S."/>
            <person name="Albrecht U."/>
            <person name="Echele G."/>
            <person name="Lee C.C."/>
        </authorList>
    </citation>
    <scope>NUCLEOTIDE SEQUENCE [LARGE SCALE GENOMIC DNA]</scope>
    <source>
        <strain evidence="1 2">P16-029</strain>
    </source>
</reference>
<comment type="caution">
    <text evidence="1">The sequence shown here is derived from an EMBL/GenBank/DDBJ whole genome shotgun (WGS) entry which is preliminary data.</text>
</comment>
<dbReference type="AlphaFoldDB" id="A0A1B3PXK9"/>
<evidence type="ECO:0000313" key="1">
    <source>
        <dbReference type="EMBL" id="RFT43194.1"/>
    </source>
</evidence>
<accession>A0A1B3PXK9</accession>
<evidence type="ECO:0000313" key="2">
    <source>
        <dbReference type="Proteomes" id="UP000259211"/>
    </source>
</evidence>
<dbReference type="EMBL" id="NOWI01000008">
    <property type="protein sequence ID" value="RFT43194.1"/>
    <property type="molecule type" value="Genomic_DNA"/>
</dbReference>